<evidence type="ECO:0000259" key="2">
    <source>
        <dbReference type="Pfam" id="PF05193"/>
    </source>
</evidence>
<feature type="domain" description="Peptidase M16 C-terminal" evidence="2">
    <location>
        <begin position="181"/>
        <end position="363"/>
    </location>
</feature>
<dbReference type="NCBIfam" id="NF047421">
    <property type="entry name" value="YfmH_fam"/>
    <property type="match status" value="1"/>
</dbReference>
<proteinExistence type="predicted"/>
<evidence type="ECO:0000313" key="3">
    <source>
        <dbReference type="EMBL" id="RAL26369.1"/>
    </source>
</evidence>
<dbReference type="InterPro" id="IPR050361">
    <property type="entry name" value="MPP/UQCRC_Complex"/>
</dbReference>
<dbReference type="PANTHER" id="PTHR11851:SF134">
    <property type="entry name" value="ZINC-DEPENDENT PROTEASE"/>
    <property type="match status" value="1"/>
</dbReference>
<dbReference type="Pfam" id="PF00675">
    <property type="entry name" value="Peptidase_M16"/>
    <property type="match status" value="1"/>
</dbReference>
<dbReference type="Gene3D" id="3.30.830.10">
    <property type="entry name" value="Metalloenzyme, LuxS/M16 peptidase-like"/>
    <property type="match status" value="2"/>
</dbReference>
<protein>
    <submittedName>
        <fullName evidence="3">Peptidase M16</fullName>
    </submittedName>
</protein>
<organism evidence="3 4">
    <name type="scientific">Thermoflavimicrobium daqui</name>
    <dbReference type="NCBI Taxonomy" id="2137476"/>
    <lineage>
        <taxon>Bacteria</taxon>
        <taxon>Bacillati</taxon>
        <taxon>Bacillota</taxon>
        <taxon>Bacilli</taxon>
        <taxon>Bacillales</taxon>
        <taxon>Thermoactinomycetaceae</taxon>
        <taxon>Thermoflavimicrobium</taxon>
    </lineage>
</organism>
<reference evidence="3 4" key="2">
    <citation type="submission" date="2018-06" db="EMBL/GenBank/DDBJ databases">
        <authorList>
            <person name="Zhirakovskaya E."/>
        </authorList>
    </citation>
    <scope>NUCLEOTIDE SEQUENCE [LARGE SCALE GENOMIC DNA]</scope>
    <source>
        <strain evidence="3 4">FBKL4.011</strain>
    </source>
</reference>
<dbReference type="Pfam" id="PF05193">
    <property type="entry name" value="Peptidase_M16_C"/>
    <property type="match status" value="1"/>
</dbReference>
<name>A0A364K7U5_9BACL</name>
<dbReference type="RefSeq" id="WP_113658054.1">
    <property type="nucleotide sequence ID" value="NZ_KZ845664.1"/>
</dbReference>
<dbReference type="InterPro" id="IPR011765">
    <property type="entry name" value="Pept_M16_N"/>
</dbReference>
<evidence type="ECO:0000313" key="4">
    <source>
        <dbReference type="Proteomes" id="UP000251213"/>
    </source>
</evidence>
<dbReference type="AlphaFoldDB" id="A0A364K7U5"/>
<comment type="caution">
    <text evidence="3">The sequence shown here is derived from an EMBL/GenBank/DDBJ whole genome shotgun (WGS) entry which is preliminary data.</text>
</comment>
<dbReference type="GO" id="GO:0046872">
    <property type="term" value="F:metal ion binding"/>
    <property type="evidence" value="ECO:0007669"/>
    <property type="project" value="InterPro"/>
</dbReference>
<evidence type="ECO:0000259" key="1">
    <source>
        <dbReference type="Pfam" id="PF00675"/>
    </source>
</evidence>
<keyword evidence="4" id="KW-1185">Reference proteome</keyword>
<dbReference type="PANTHER" id="PTHR11851">
    <property type="entry name" value="METALLOPROTEASE"/>
    <property type="match status" value="1"/>
</dbReference>
<gene>
    <name evidence="3" type="ORF">DL897_05100</name>
</gene>
<dbReference type="SUPFAM" id="SSF63411">
    <property type="entry name" value="LuxS/MPP-like metallohydrolase"/>
    <property type="match status" value="2"/>
</dbReference>
<dbReference type="EMBL" id="QJKK01000002">
    <property type="protein sequence ID" value="RAL26369.1"/>
    <property type="molecule type" value="Genomic_DNA"/>
</dbReference>
<reference evidence="3 4" key="1">
    <citation type="submission" date="2018-06" db="EMBL/GenBank/DDBJ databases">
        <title>Thermoflavimicrobium daqus sp. nov., a thermophilic microbe isolated from Moutai-flavour Daqu.</title>
        <authorList>
            <person name="Wang X."/>
            <person name="Zhou H."/>
        </authorList>
    </citation>
    <scope>NUCLEOTIDE SEQUENCE [LARGE SCALE GENOMIC DNA]</scope>
    <source>
        <strain evidence="3 4">FBKL4.011</strain>
    </source>
</reference>
<feature type="domain" description="Peptidase M16 N-terminal" evidence="1">
    <location>
        <begin position="62"/>
        <end position="175"/>
    </location>
</feature>
<dbReference type="InterPro" id="IPR007863">
    <property type="entry name" value="Peptidase_M16_C"/>
</dbReference>
<accession>A0A364K7U5</accession>
<sequence>MQKIEHKQVQETLFHEKLPNGLEVYILPKEGFAKTYATFTTKYGSIDNTFQVRGKEKVSVPDGIAHFLEHKMFEQESGEDVFQQFSRQGASANAFTSFTKTAYLFSCTENIAQNLTTLIDFVQSPYFTDENVEKEKGIIGQEIRMYEDNPDWRVYFGLIEAMYQNHPVKIDIAGTVESISKISKEMLYTCYHTFYHPSNMLLFVVGSIDPNQIMELIKSNQAAKSFEPQAEILRYFKEEPDEVAEKRKEIKLSVGISKCMFGFKESQQALGKTGIEMLKQDLATKIALEALLGSGSELYQALYDEGLIDEQFGFDYSLEQGYGHSLIGGDTPHPDKLLARIQSELPKLVQKGIVIEDFERIRKKRVGSALRSLNFPEWIANQFTGYRFNDIDLFQVIPILEQLTLEDVNSRMREHIHWDRFAISLVQPIN</sequence>
<dbReference type="OrthoDB" id="9811314at2"/>
<dbReference type="InterPro" id="IPR011249">
    <property type="entry name" value="Metalloenz_LuxS/M16"/>
</dbReference>
<dbReference type="Proteomes" id="UP000251213">
    <property type="component" value="Unassembled WGS sequence"/>
</dbReference>